<sequence length="410" mass="44807">MQERQELMKELLDNANIPALSLSWCQKGTRHTVANGETDTSAPTHVDTNTLFQAASLSKPVSSAIVLDLVDQGKWDLDTPLADIADYGPSELKQDPHYRALTTRMIIGQCSGLANFGQDGDDGTKFIATPNTRFTYSGVALDFLKQVVEEKTGKKWEEIAQYFFKKAGMKSSTFMRQLSDGHLNGTPRDVAKAHQPDPYPDGPHTPLPPLADDVPGIAAGSMLTTSEDYITFLQYCFKNEYLKSTLLTGALSKLPPTTSPETSQVQWGLGMGVYSNKESDKTTAFHWGNNTGSISFCAMDMETGDCVVSFANSMNGPSVFQLVAEPVVGNIKPLFEWLSTYCGFNDVNPPKVPDAITETVNSIRSLAKISPVDNGPEITNHFKQSVKQLQNNDIAPNISSDDNMVTKYGL</sequence>
<dbReference type="RefSeq" id="WP_115300326.1">
    <property type="nucleotide sequence ID" value="NZ_CAAAIR010000020.1"/>
</dbReference>
<dbReference type="SUPFAM" id="SSF56601">
    <property type="entry name" value="beta-lactamase/transpeptidase-like"/>
    <property type="match status" value="1"/>
</dbReference>
<protein>
    <submittedName>
        <fullName evidence="3">Class A beta-lactamase-related serine hydrolase</fullName>
    </submittedName>
</protein>
<dbReference type="InterPro" id="IPR050789">
    <property type="entry name" value="Diverse_Enzym_Activities"/>
</dbReference>
<dbReference type="GeneID" id="48946295"/>
<dbReference type="GO" id="GO:0016787">
    <property type="term" value="F:hydrolase activity"/>
    <property type="evidence" value="ECO:0007669"/>
    <property type="project" value="UniProtKB-KW"/>
</dbReference>
<dbReference type="EMBL" id="QZWB01000002">
    <property type="protein sequence ID" value="RJT48569.1"/>
    <property type="molecule type" value="Genomic_DNA"/>
</dbReference>
<dbReference type="Proteomes" id="UP000270757">
    <property type="component" value="Unassembled WGS sequence"/>
</dbReference>
<feature type="compositionally biased region" description="Pro residues" evidence="1">
    <location>
        <begin position="197"/>
        <end position="207"/>
    </location>
</feature>
<dbReference type="AlphaFoldDB" id="A0A3A5L697"/>
<gene>
    <name evidence="3" type="ORF">D6J04_02200</name>
</gene>
<dbReference type="InterPro" id="IPR001466">
    <property type="entry name" value="Beta-lactam-related"/>
</dbReference>
<keyword evidence="3" id="KW-0378">Hydrolase</keyword>
<dbReference type="Gene3D" id="3.40.710.10">
    <property type="entry name" value="DD-peptidase/beta-lactamase superfamily"/>
    <property type="match status" value="1"/>
</dbReference>
<dbReference type="Pfam" id="PF00144">
    <property type="entry name" value="Beta-lactamase"/>
    <property type="match status" value="1"/>
</dbReference>
<accession>A0A3A5L697</accession>
<evidence type="ECO:0000256" key="1">
    <source>
        <dbReference type="SAM" id="MobiDB-lite"/>
    </source>
</evidence>
<feature type="region of interest" description="Disordered" evidence="1">
    <location>
        <begin position="184"/>
        <end position="207"/>
    </location>
</feature>
<name>A0A3A5L697_9GAMM</name>
<evidence type="ECO:0000313" key="4">
    <source>
        <dbReference type="Proteomes" id="UP000270757"/>
    </source>
</evidence>
<evidence type="ECO:0000313" key="3">
    <source>
        <dbReference type="EMBL" id="RJT48569.1"/>
    </source>
</evidence>
<dbReference type="InterPro" id="IPR012338">
    <property type="entry name" value="Beta-lactam/transpept-like"/>
</dbReference>
<dbReference type="PANTHER" id="PTHR43283">
    <property type="entry name" value="BETA-LACTAMASE-RELATED"/>
    <property type="match status" value="1"/>
</dbReference>
<reference evidence="3 4" key="1">
    <citation type="submission" date="2018-09" db="EMBL/GenBank/DDBJ databases">
        <title>Draft genome sequences of Legionella taurinensis isolated from water samples.</title>
        <authorList>
            <person name="Chakeri A."/>
            <person name="Allerberger F."/>
            <person name="Kundi M."/>
            <person name="Ruppitsch W."/>
            <person name="Schmid D."/>
        </authorList>
    </citation>
    <scope>NUCLEOTIDE SEQUENCE [LARGE SCALE GENOMIC DNA]</scope>
    <source>
        <strain evidence="3 4">4570-18-6</strain>
    </source>
</reference>
<evidence type="ECO:0000259" key="2">
    <source>
        <dbReference type="Pfam" id="PF00144"/>
    </source>
</evidence>
<dbReference type="PANTHER" id="PTHR43283:SF18">
    <property type="match status" value="1"/>
</dbReference>
<proteinExistence type="predicted"/>
<feature type="domain" description="Beta-lactamase-related" evidence="2">
    <location>
        <begin position="6"/>
        <end position="317"/>
    </location>
</feature>
<organism evidence="3 4">
    <name type="scientific">Legionella taurinensis</name>
    <dbReference type="NCBI Taxonomy" id="70611"/>
    <lineage>
        <taxon>Bacteria</taxon>
        <taxon>Pseudomonadati</taxon>
        <taxon>Pseudomonadota</taxon>
        <taxon>Gammaproteobacteria</taxon>
        <taxon>Legionellales</taxon>
        <taxon>Legionellaceae</taxon>
        <taxon>Legionella</taxon>
    </lineage>
</organism>
<comment type="caution">
    <text evidence="3">The sequence shown here is derived from an EMBL/GenBank/DDBJ whole genome shotgun (WGS) entry which is preliminary data.</text>
</comment>